<evidence type="ECO:0000256" key="1">
    <source>
        <dbReference type="SAM" id="Coils"/>
    </source>
</evidence>
<feature type="region of interest" description="Disordered" evidence="2">
    <location>
        <begin position="803"/>
        <end position="826"/>
    </location>
</feature>
<gene>
    <name evidence="3" type="ORF">Esi_0417_0011</name>
</gene>
<evidence type="ECO:0000313" key="4">
    <source>
        <dbReference type="Proteomes" id="UP000002630"/>
    </source>
</evidence>
<evidence type="ECO:0000313" key="3">
    <source>
        <dbReference type="EMBL" id="CBJ33086.1"/>
    </source>
</evidence>
<feature type="compositionally biased region" description="Basic and acidic residues" evidence="2">
    <location>
        <begin position="362"/>
        <end position="385"/>
    </location>
</feature>
<evidence type="ECO:0000256" key="2">
    <source>
        <dbReference type="SAM" id="MobiDB-lite"/>
    </source>
</evidence>
<reference evidence="3 4" key="1">
    <citation type="journal article" date="2010" name="Nature">
        <title>The Ectocarpus genome and the independent evolution of multicellularity in brown algae.</title>
        <authorList>
            <person name="Cock J.M."/>
            <person name="Sterck L."/>
            <person name="Rouze P."/>
            <person name="Scornet D."/>
            <person name="Allen A.E."/>
            <person name="Amoutzias G."/>
            <person name="Anthouard V."/>
            <person name="Artiguenave F."/>
            <person name="Aury J.M."/>
            <person name="Badger J.H."/>
            <person name="Beszteri B."/>
            <person name="Billiau K."/>
            <person name="Bonnet E."/>
            <person name="Bothwell J.H."/>
            <person name="Bowler C."/>
            <person name="Boyen C."/>
            <person name="Brownlee C."/>
            <person name="Carrano C.J."/>
            <person name="Charrier B."/>
            <person name="Cho G.Y."/>
            <person name="Coelho S.M."/>
            <person name="Collen J."/>
            <person name="Corre E."/>
            <person name="Da Silva C."/>
            <person name="Delage L."/>
            <person name="Delaroque N."/>
            <person name="Dittami S.M."/>
            <person name="Doulbeau S."/>
            <person name="Elias M."/>
            <person name="Farnham G."/>
            <person name="Gachon C.M."/>
            <person name="Gschloessl B."/>
            <person name="Heesch S."/>
            <person name="Jabbari K."/>
            <person name="Jubin C."/>
            <person name="Kawai H."/>
            <person name="Kimura K."/>
            <person name="Kloareg B."/>
            <person name="Kupper F.C."/>
            <person name="Lang D."/>
            <person name="Le Bail A."/>
            <person name="Leblanc C."/>
            <person name="Lerouge P."/>
            <person name="Lohr M."/>
            <person name="Lopez P.J."/>
            <person name="Martens C."/>
            <person name="Maumus F."/>
            <person name="Michel G."/>
            <person name="Miranda-Saavedra D."/>
            <person name="Morales J."/>
            <person name="Moreau H."/>
            <person name="Motomura T."/>
            <person name="Nagasato C."/>
            <person name="Napoli C.A."/>
            <person name="Nelson D.R."/>
            <person name="Nyvall-Collen P."/>
            <person name="Peters A.F."/>
            <person name="Pommier C."/>
            <person name="Potin P."/>
            <person name="Poulain J."/>
            <person name="Quesneville H."/>
            <person name="Read B."/>
            <person name="Rensing S.A."/>
            <person name="Ritter A."/>
            <person name="Rousvoal S."/>
            <person name="Samanta M."/>
            <person name="Samson G."/>
            <person name="Schroeder D.C."/>
            <person name="Segurens B."/>
            <person name="Strittmatter M."/>
            <person name="Tonon T."/>
            <person name="Tregear J.W."/>
            <person name="Valentin K."/>
            <person name="von Dassow P."/>
            <person name="Yamagishi T."/>
            <person name="Van de Peer Y."/>
            <person name="Wincker P."/>
        </authorList>
    </citation>
    <scope>NUCLEOTIDE SEQUENCE [LARGE SCALE GENOMIC DNA]</scope>
    <source>
        <strain evidence="4">Ec32 / CCAP1310/4</strain>
    </source>
</reference>
<name>D7G0Q7_ECTSI</name>
<dbReference type="AlphaFoldDB" id="D7G0Q7"/>
<proteinExistence type="predicted"/>
<accession>D7G0Q7</accession>
<keyword evidence="1" id="KW-0175">Coiled coil</keyword>
<dbReference type="InParanoid" id="D7G0Q7"/>
<dbReference type="EMBL" id="FN649760">
    <property type="protein sequence ID" value="CBJ33086.1"/>
    <property type="molecule type" value="Genomic_DNA"/>
</dbReference>
<feature type="compositionally biased region" description="Gly residues" evidence="2">
    <location>
        <begin position="403"/>
        <end position="415"/>
    </location>
</feature>
<keyword evidence="4" id="KW-1185">Reference proteome</keyword>
<feature type="region of interest" description="Disordered" evidence="2">
    <location>
        <begin position="585"/>
        <end position="633"/>
    </location>
</feature>
<protein>
    <submittedName>
        <fullName evidence="3">Uncharacterized protein</fullName>
    </submittedName>
</protein>
<organism evidence="3 4">
    <name type="scientific">Ectocarpus siliculosus</name>
    <name type="common">Brown alga</name>
    <name type="synonym">Conferva siliculosa</name>
    <dbReference type="NCBI Taxonomy" id="2880"/>
    <lineage>
        <taxon>Eukaryota</taxon>
        <taxon>Sar</taxon>
        <taxon>Stramenopiles</taxon>
        <taxon>Ochrophyta</taxon>
        <taxon>PX clade</taxon>
        <taxon>Phaeophyceae</taxon>
        <taxon>Ectocarpales</taxon>
        <taxon>Ectocarpaceae</taxon>
        <taxon>Ectocarpus</taxon>
    </lineage>
</organism>
<sequence>MAARVLGRPFRLLRRMRAFASGLGASSDSSPARLLHLSSEACRLLAAYRSDASWSTESLAAITLGGTAARALVGWAVELERGYAEQPRVENFLRDAQPAWLRKGRSFQRRRRALELHAESCRQAVVVARQYREHLENRGRAYGDPVVALEVLEEQRQAAEEAVQDLERKRIEFLATQAKAEEAAGRALTDDVEFAEREASVAARAEEMARRLGQSGSEEIAALAGKTLDCGVILRELQRRLRVWERRCRQENRPLLQEWIPPTESQRNMSRALGEVRAWKQITVVQKTRLVEDAGGRRFVKGFTGKDMEIWRSAVEGLAACGADIESGEARLEEDVGRFEQEISRVNAEIAAQKVSSARWDNTTKETQALERQEDADAARDERRTAMGATLPPGMLENPSGTCAGGGVESQGPSGGSSQRRPVLLLLGLDLPASVREEGVVARTRANLVQAALSAGKNVSLEVVPGPGLWARGRFLRDLEALLGGLDACGCGVDHSDTDTKQTSGPTVLLVEGHSRNRAGGGMDVSHGTKFVGEGAAKNWKADRSYDQGPERTLPPALLTARRLKALMEEAAQCLHDLSTEYGRTPSPFKAIQDDSYASKSSKAPREAHQRRQGTIRAEGSTDPERPNAGSFPMRKQYNASLATTGSRGMALLLAACHMLLHPGRRYDLGEFRTGRGLDVYLTEGMTMQKSPGKAPTTSSEEVELGAFEMVHAFNLARSCREELAEQGSARGVAALLRRADLYSTPLETAVALQRLVQHSDWPVASPRSDFAGCSASGAFVGWVVAAVAVTTELVLGGGGVELGAGSGSARNPSGDERKAVASGTGVEGRGWCGGAGGAGSTAEGSGGNALLSTSMRNLQEERTREQRLLLGMETSLIDEIVAVLDDDSPWLPPPEDPEGHGDVRNRRQCRASEVFNALLDTVLRPFNVFEVVDHEISLGHSPPQQQETAFAPSVPQARGEGPVSKQMGVCRGGSDRFGVTVSRAFGSIYARAVVLGTGSMRKGQAVTARTKDEDLIPLLSPNWMEKRMPWFRLRWRNSTPTDCTDMTSLNPRGVV</sequence>
<dbReference type="Proteomes" id="UP000002630">
    <property type="component" value="Unassembled WGS sequence"/>
</dbReference>
<feature type="region of interest" description="Disordered" evidence="2">
    <location>
        <begin position="941"/>
        <end position="968"/>
    </location>
</feature>
<feature type="region of interest" description="Disordered" evidence="2">
    <location>
        <begin position="355"/>
        <end position="419"/>
    </location>
</feature>
<feature type="coiled-coil region" evidence="1">
    <location>
        <begin position="149"/>
        <end position="176"/>
    </location>
</feature>